<dbReference type="Pfam" id="PF01934">
    <property type="entry name" value="HepT-like"/>
    <property type="match status" value="1"/>
</dbReference>
<keyword evidence="2" id="KW-1277">Toxin-antitoxin system</keyword>
<dbReference type="PANTHER" id="PTHR34139:SF1">
    <property type="entry name" value="RNASE MJ1380-RELATED"/>
    <property type="match status" value="1"/>
</dbReference>
<dbReference type="InterPro" id="IPR008201">
    <property type="entry name" value="HepT-like"/>
</dbReference>
<evidence type="ECO:0000256" key="5">
    <source>
        <dbReference type="ARBA" id="ARBA00022801"/>
    </source>
</evidence>
<reference evidence="7" key="1">
    <citation type="submission" date="2017-09" db="EMBL/GenBank/DDBJ databases">
        <title>Depth-based differentiation of microbial function through sediment-hosted aquifers and enrichment of novel symbionts in the deep terrestrial subsurface.</title>
        <authorList>
            <person name="Probst A.J."/>
            <person name="Ladd B."/>
            <person name="Jarett J.K."/>
            <person name="Geller-Mcgrath D.E."/>
            <person name="Sieber C.M.K."/>
            <person name="Emerson J.B."/>
            <person name="Anantharaman K."/>
            <person name="Thomas B.C."/>
            <person name="Malmstrom R."/>
            <person name="Stieglmeier M."/>
            <person name="Klingl A."/>
            <person name="Woyke T."/>
            <person name="Ryan C.M."/>
            <person name="Banfield J.F."/>
        </authorList>
    </citation>
    <scope>NUCLEOTIDE SEQUENCE [LARGE SCALE GENOMIC DNA]</scope>
</reference>
<dbReference type="PANTHER" id="PTHR34139">
    <property type="entry name" value="UPF0331 PROTEIN MJ0127"/>
    <property type="match status" value="1"/>
</dbReference>
<keyword evidence="1" id="KW-0597">Phosphoprotein</keyword>
<comment type="caution">
    <text evidence="6">The sequence shown here is derived from an EMBL/GenBank/DDBJ whole genome shotgun (WGS) entry which is preliminary data.</text>
</comment>
<accession>A0A2M6WQH6</accession>
<name>A0A2M6WQH6_9BACT</name>
<dbReference type="EMBL" id="PFAO01000049">
    <property type="protein sequence ID" value="PIT95058.1"/>
    <property type="molecule type" value="Genomic_DNA"/>
</dbReference>
<organism evidence="6 7">
    <name type="scientific">Candidatus Falkowbacteria bacterium CG10_big_fil_rev_8_21_14_0_10_38_22</name>
    <dbReference type="NCBI Taxonomy" id="1974564"/>
    <lineage>
        <taxon>Bacteria</taxon>
        <taxon>Candidatus Falkowiibacteriota</taxon>
    </lineage>
</organism>
<keyword evidence="4" id="KW-0547">Nucleotide-binding</keyword>
<dbReference type="GO" id="GO:0110001">
    <property type="term" value="C:toxin-antitoxin complex"/>
    <property type="evidence" value="ECO:0007669"/>
    <property type="project" value="InterPro"/>
</dbReference>
<dbReference type="Proteomes" id="UP000228964">
    <property type="component" value="Unassembled WGS sequence"/>
</dbReference>
<evidence type="ECO:0000256" key="4">
    <source>
        <dbReference type="ARBA" id="ARBA00022741"/>
    </source>
</evidence>
<gene>
    <name evidence="6" type="ORF">COT96_02030</name>
</gene>
<dbReference type="GO" id="GO:0004540">
    <property type="term" value="F:RNA nuclease activity"/>
    <property type="evidence" value="ECO:0007669"/>
    <property type="project" value="InterPro"/>
</dbReference>
<evidence type="ECO:0000256" key="3">
    <source>
        <dbReference type="ARBA" id="ARBA00022722"/>
    </source>
</evidence>
<dbReference type="InterPro" id="IPR051813">
    <property type="entry name" value="HepT_RNase_toxin"/>
</dbReference>
<evidence type="ECO:0008006" key="8">
    <source>
        <dbReference type="Google" id="ProtNLM"/>
    </source>
</evidence>
<dbReference type="GO" id="GO:0000166">
    <property type="term" value="F:nucleotide binding"/>
    <property type="evidence" value="ECO:0007669"/>
    <property type="project" value="UniProtKB-KW"/>
</dbReference>
<dbReference type="AlphaFoldDB" id="A0A2M6WQH6"/>
<evidence type="ECO:0000256" key="1">
    <source>
        <dbReference type="ARBA" id="ARBA00022553"/>
    </source>
</evidence>
<protein>
    <recommendedName>
        <fullName evidence="8">DUF86 domain-containing protein</fullName>
    </recommendedName>
</protein>
<proteinExistence type="predicted"/>
<dbReference type="GO" id="GO:0016787">
    <property type="term" value="F:hydrolase activity"/>
    <property type="evidence" value="ECO:0007669"/>
    <property type="project" value="UniProtKB-KW"/>
</dbReference>
<sequence length="109" mass="12662">MKDDKLYLLHIADAIRDIEKYLHGLDYDEFIKNSLVIDAVVRKFEIIGEASKLLSNNFVRAHPEIPVRDMSDMRNKLIHEYFGVQLEVVWDTAKNNLPELKAALKPLLK</sequence>
<evidence type="ECO:0000313" key="6">
    <source>
        <dbReference type="EMBL" id="PIT95058.1"/>
    </source>
</evidence>
<keyword evidence="3" id="KW-0540">Nuclease</keyword>
<evidence type="ECO:0000256" key="2">
    <source>
        <dbReference type="ARBA" id="ARBA00022649"/>
    </source>
</evidence>
<keyword evidence="5" id="KW-0378">Hydrolase</keyword>
<evidence type="ECO:0000313" key="7">
    <source>
        <dbReference type="Proteomes" id="UP000228964"/>
    </source>
</evidence>